<evidence type="ECO:0000256" key="4">
    <source>
        <dbReference type="ARBA" id="ARBA00022980"/>
    </source>
</evidence>
<dbReference type="GO" id="GO:0005743">
    <property type="term" value="C:mitochondrial inner membrane"/>
    <property type="evidence" value="ECO:0007669"/>
    <property type="project" value="UniProtKB-SubCell"/>
</dbReference>
<comment type="similarity">
    <text evidence="2">Belongs to the universal ribosomal protein uS3 family.</text>
</comment>
<sequence>MAVQISKKRKFVADGIFKAELNEFLTRELAEDGYSGVEVRVTPTRTEIIILATRTQNVLGEKGRRIRELTAVVQKRFGFPEGSVELSVIAACGQCLQVASASTARHSRPPLEDNITNVV</sequence>
<dbReference type="GO" id="GO:0005634">
    <property type="term" value="C:nucleus"/>
    <property type="evidence" value="ECO:0007669"/>
    <property type="project" value="TreeGrafter"/>
</dbReference>
<reference evidence="8" key="2">
    <citation type="submission" date="2025-09" db="UniProtKB">
        <authorList>
            <consortium name="Ensembl"/>
        </authorList>
    </citation>
    <scope>IDENTIFICATION</scope>
</reference>
<evidence type="ECO:0000256" key="6">
    <source>
        <dbReference type="PROSITE-ProRule" id="PRU00118"/>
    </source>
</evidence>
<dbReference type="InterPro" id="IPR057258">
    <property type="entry name" value="Ribosomal_uS3"/>
</dbReference>
<dbReference type="Gene3D" id="3.30.300.20">
    <property type="match status" value="1"/>
</dbReference>
<dbReference type="FunFam" id="3.30.300.20:FF:000006">
    <property type="entry name" value="40S ribosomal protein S3"/>
    <property type="match status" value="1"/>
</dbReference>
<dbReference type="GO" id="GO:0003735">
    <property type="term" value="F:structural constituent of ribosome"/>
    <property type="evidence" value="ECO:0007669"/>
    <property type="project" value="TreeGrafter"/>
</dbReference>
<evidence type="ECO:0000313" key="9">
    <source>
        <dbReference type="Proteomes" id="UP000594220"/>
    </source>
</evidence>
<dbReference type="PROSITE" id="PS50823">
    <property type="entry name" value="KH_TYPE_2"/>
    <property type="match status" value="1"/>
</dbReference>
<dbReference type="Ensembl" id="ENSCPRT00005029303.1">
    <property type="protein sequence ID" value="ENSCPRP00005025113.1"/>
    <property type="gene ID" value="ENSCPRG00005017417.1"/>
</dbReference>
<dbReference type="InterPro" id="IPR009019">
    <property type="entry name" value="KH_sf_prok-type"/>
</dbReference>
<evidence type="ECO:0000256" key="3">
    <source>
        <dbReference type="ARBA" id="ARBA00022884"/>
    </source>
</evidence>
<gene>
    <name evidence="8" type="primary">RPS3</name>
</gene>
<evidence type="ECO:0000259" key="7">
    <source>
        <dbReference type="PROSITE" id="PS50823"/>
    </source>
</evidence>
<dbReference type="PANTHER" id="PTHR11760">
    <property type="entry name" value="30S/40S RIBOSOMAL PROTEIN S3"/>
    <property type="match status" value="1"/>
</dbReference>
<keyword evidence="9" id="KW-1185">Reference proteome</keyword>
<dbReference type="SUPFAM" id="SSF54814">
    <property type="entry name" value="Prokaryotic type KH domain (KH-domain type II)"/>
    <property type="match status" value="1"/>
</dbReference>
<dbReference type="PANTHER" id="PTHR11760:SF32">
    <property type="entry name" value="SMALL RIBOSOMAL SUBUNIT PROTEIN US3"/>
    <property type="match status" value="1"/>
</dbReference>
<comment type="subcellular location">
    <subcellularLocation>
        <location evidence="1">Mitochondrion inner membrane</location>
        <topology evidence="1">Peripheral membrane protein</topology>
    </subcellularLocation>
</comment>
<accession>A0A7M4FHM8</accession>
<feature type="domain" description="KH type-2" evidence="7">
    <location>
        <begin position="21"/>
        <end position="92"/>
    </location>
</feature>
<dbReference type="GO" id="GO:2001235">
    <property type="term" value="P:positive regulation of apoptotic signaling pathway"/>
    <property type="evidence" value="ECO:0007669"/>
    <property type="project" value="TreeGrafter"/>
</dbReference>
<dbReference type="InterPro" id="IPR004044">
    <property type="entry name" value="KH_dom_type_2"/>
</dbReference>
<dbReference type="CDD" id="cd02413">
    <property type="entry name" value="KH-II_40S_S3"/>
    <property type="match status" value="1"/>
</dbReference>
<evidence type="ECO:0000256" key="1">
    <source>
        <dbReference type="ARBA" id="ARBA00004637"/>
    </source>
</evidence>
<dbReference type="GeneTree" id="ENSGT00390000008610"/>
<dbReference type="GO" id="GO:0022627">
    <property type="term" value="C:cytosolic small ribosomal subunit"/>
    <property type="evidence" value="ECO:0007669"/>
    <property type="project" value="TreeGrafter"/>
</dbReference>
<protein>
    <submittedName>
        <fullName evidence="8">Ribosomal protein S3</fullName>
    </submittedName>
</protein>
<proteinExistence type="inferred from homology"/>
<reference evidence="8" key="1">
    <citation type="submission" date="2025-08" db="UniProtKB">
        <authorList>
            <consortium name="Ensembl"/>
        </authorList>
    </citation>
    <scope>IDENTIFICATION</scope>
</reference>
<name>A0A7M4FHM8_CROPO</name>
<keyword evidence="4" id="KW-0689">Ribosomal protein</keyword>
<keyword evidence="3 6" id="KW-0694">RNA-binding</keyword>
<dbReference type="GO" id="GO:0003723">
    <property type="term" value="F:RNA binding"/>
    <property type="evidence" value="ECO:0007669"/>
    <property type="project" value="UniProtKB-UniRule"/>
</dbReference>
<organism evidence="8 9">
    <name type="scientific">Crocodylus porosus</name>
    <name type="common">Saltwater crocodile</name>
    <name type="synonym">Estuarine crocodile</name>
    <dbReference type="NCBI Taxonomy" id="8502"/>
    <lineage>
        <taxon>Eukaryota</taxon>
        <taxon>Metazoa</taxon>
        <taxon>Chordata</taxon>
        <taxon>Craniata</taxon>
        <taxon>Vertebrata</taxon>
        <taxon>Euteleostomi</taxon>
        <taxon>Archelosauria</taxon>
        <taxon>Archosauria</taxon>
        <taxon>Crocodylia</taxon>
        <taxon>Longirostres</taxon>
        <taxon>Crocodylidae</taxon>
        <taxon>Crocodylus</taxon>
    </lineage>
</organism>
<evidence type="ECO:0000256" key="2">
    <source>
        <dbReference type="ARBA" id="ARBA00010761"/>
    </source>
</evidence>
<dbReference type="InterPro" id="IPR015946">
    <property type="entry name" value="KH_dom-like_a/b"/>
</dbReference>
<dbReference type="Proteomes" id="UP000594220">
    <property type="component" value="Unplaced"/>
</dbReference>
<dbReference type="Pfam" id="PF07650">
    <property type="entry name" value="KH_2"/>
    <property type="match status" value="1"/>
</dbReference>
<evidence type="ECO:0000256" key="5">
    <source>
        <dbReference type="ARBA" id="ARBA00023274"/>
    </source>
</evidence>
<dbReference type="AlphaFoldDB" id="A0A7M4FHM8"/>
<evidence type="ECO:0000313" key="8">
    <source>
        <dbReference type="Ensembl" id="ENSCPRP00005025113.1"/>
    </source>
</evidence>
<keyword evidence="5" id="KW-0687">Ribonucleoprotein</keyword>